<keyword evidence="6" id="KW-1185">Reference proteome</keyword>
<feature type="domain" description="FAD-binding PCMH-type" evidence="4">
    <location>
        <begin position="1"/>
        <end position="176"/>
    </location>
</feature>
<name>A0A563DR46_9MICO</name>
<dbReference type="SUPFAM" id="SSF55447">
    <property type="entry name" value="CO dehydrogenase flavoprotein C-terminal domain-like"/>
    <property type="match status" value="1"/>
</dbReference>
<dbReference type="Gene3D" id="3.30.390.50">
    <property type="entry name" value="CO dehydrogenase flavoprotein, C-terminal domain"/>
    <property type="match status" value="1"/>
</dbReference>
<dbReference type="Pfam" id="PF03450">
    <property type="entry name" value="CO_deh_flav_C"/>
    <property type="match status" value="1"/>
</dbReference>
<accession>A0A563DR46</accession>
<gene>
    <name evidence="5" type="ORF">FGL98_23670</name>
</gene>
<dbReference type="AlphaFoldDB" id="A0A563DR46"/>
<dbReference type="InterPro" id="IPR016167">
    <property type="entry name" value="FAD-bd_PCMH_sub1"/>
</dbReference>
<evidence type="ECO:0000256" key="1">
    <source>
        <dbReference type="ARBA" id="ARBA00022630"/>
    </source>
</evidence>
<reference evidence="5 6" key="1">
    <citation type="submission" date="2019-05" db="EMBL/GenBank/DDBJ databases">
        <authorList>
            <person name="Lee S.D."/>
        </authorList>
    </citation>
    <scope>NUCLEOTIDE SEQUENCE [LARGE SCALE GENOMIC DNA]</scope>
    <source>
        <strain evidence="5 6">C5-26</strain>
    </source>
</reference>
<keyword evidence="3" id="KW-0560">Oxidoreductase</keyword>
<dbReference type="Pfam" id="PF00941">
    <property type="entry name" value="FAD_binding_5"/>
    <property type="match status" value="1"/>
</dbReference>
<keyword evidence="2" id="KW-0274">FAD</keyword>
<protein>
    <submittedName>
        <fullName evidence="5">Xanthine dehydrogenase family protein subunit M</fullName>
    </submittedName>
</protein>
<dbReference type="InterPro" id="IPR051312">
    <property type="entry name" value="Diverse_Substr_Oxidored"/>
</dbReference>
<evidence type="ECO:0000313" key="6">
    <source>
        <dbReference type="Proteomes" id="UP000320244"/>
    </source>
</evidence>
<dbReference type="Proteomes" id="UP000320244">
    <property type="component" value="Unassembled WGS sequence"/>
</dbReference>
<dbReference type="GO" id="GO:0016491">
    <property type="term" value="F:oxidoreductase activity"/>
    <property type="evidence" value="ECO:0007669"/>
    <property type="project" value="UniProtKB-KW"/>
</dbReference>
<proteinExistence type="predicted"/>
<dbReference type="Gene3D" id="3.30.465.10">
    <property type="match status" value="1"/>
</dbReference>
<keyword evidence="1" id="KW-0285">Flavoprotein</keyword>
<dbReference type="EMBL" id="VCQV01000063">
    <property type="protein sequence ID" value="TWP32666.1"/>
    <property type="molecule type" value="Genomic_DNA"/>
</dbReference>
<dbReference type="PANTHER" id="PTHR42659">
    <property type="entry name" value="XANTHINE DEHYDROGENASE SUBUNIT C-RELATED"/>
    <property type="match status" value="1"/>
</dbReference>
<dbReference type="PROSITE" id="PS51387">
    <property type="entry name" value="FAD_PCMH"/>
    <property type="match status" value="1"/>
</dbReference>
<dbReference type="InterPro" id="IPR036318">
    <property type="entry name" value="FAD-bd_PCMH-like_sf"/>
</dbReference>
<dbReference type="RefSeq" id="WP_146321146.1">
    <property type="nucleotide sequence ID" value="NZ_VCQV01000063.1"/>
</dbReference>
<dbReference type="InterPro" id="IPR002346">
    <property type="entry name" value="Mopterin_DH_FAD-bd"/>
</dbReference>
<dbReference type="GO" id="GO:0071949">
    <property type="term" value="F:FAD binding"/>
    <property type="evidence" value="ECO:0007669"/>
    <property type="project" value="InterPro"/>
</dbReference>
<dbReference type="PANTHER" id="PTHR42659:SF2">
    <property type="entry name" value="XANTHINE DEHYDROGENASE SUBUNIT C-RELATED"/>
    <property type="match status" value="1"/>
</dbReference>
<dbReference type="FunFam" id="3.30.465.10:FF:000017">
    <property type="entry name" value="Xanthine dehydrogenase, FAD binding subunit"/>
    <property type="match status" value="1"/>
</dbReference>
<dbReference type="SUPFAM" id="SSF56176">
    <property type="entry name" value="FAD-binding/transporter-associated domain-like"/>
    <property type="match status" value="1"/>
</dbReference>
<dbReference type="InterPro" id="IPR016166">
    <property type="entry name" value="FAD-bd_PCMH"/>
</dbReference>
<sequence length="295" mass="31121">MKPPQFDYVVAASVEHAIELLEANEDAKVLAGGQSLIPLLSMRFASPTMLIDISHIAQLRAVRCSDEVLAIGALARHVEVEHDPVIHTAAPLLAAAATWVAHPQIRNRGTIGGAIAHSDAAAEFPAALLALDATIVTRSQAGERRIAAADFFGSHFQTALDHGELLVTLAIPVSDAHMRWGFYEFARRKGDYAIGGAAVSVRLDDDGRCTSARAGLISAGPGPTLAEGLDQELVGRWVDAAAVASAVARAASSIAPADDVHGTSRYRRAVVAESLRRALHQAFDLSTVHTGREAV</sequence>
<dbReference type="InterPro" id="IPR005107">
    <property type="entry name" value="CO_DH_flav_C"/>
</dbReference>
<dbReference type="OrthoDB" id="9793944at2"/>
<evidence type="ECO:0000259" key="4">
    <source>
        <dbReference type="PROSITE" id="PS51387"/>
    </source>
</evidence>
<evidence type="ECO:0000256" key="2">
    <source>
        <dbReference type="ARBA" id="ARBA00022827"/>
    </source>
</evidence>
<organism evidence="5 6">
    <name type="scientific">Leekyejoonella antrihumi</name>
    <dbReference type="NCBI Taxonomy" id="1660198"/>
    <lineage>
        <taxon>Bacteria</taxon>
        <taxon>Bacillati</taxon>
        <taxon>Actinomycetota</taxon>
        <taxon>Actinomycetes</taxon>
        <taxon>Micrococcales</taxon>
        <taxon>Dermacoccaceae</taxon>
        <taxon>Leekyejoonella</taxon>
    </lineage>
</organism>
<dbReference type="Gene3D" id="3.30.43.10">
    <property type="entry name" value="Uridine Diphospho-n-acetylenolpyruvylglucosamine Reductase, domain 2"/>
    <property type="match status" value="1"/>
</dbReference>
<comment type="caution">
    <text evidence="5">The sequence shown here is derived from an EMBL/GenBank/DDBJ whole genome shotgun (WGS) entry which is preliminary data.</text>
</comment>
<evidence type="ECO:0000256" key="3">
    <source>
        <dbReference type="ARBA" id="ARBA00023002"/>
    </source>
</evidence>
<reference evidence="5 6" key="2">
    <citation type="submission" date="2019-08" db="EMBL/GenBank/DDBJ databases">
        <title>Jejuicoccus antrihumi gen. nov., sp. nov., a new member of the family Dermacoccaceae isolated from a cave.</title>
        <authorList>
            <person name="Schumann P."/>
            <person name="Kim I.S."/>
        </authorList>
    </citation>
    <scope>NUCLEOTIDE SEQUENCE [LARGE SCALE GENOMIC DNA]</scope>
    <source>
        <strain evidence="5 6">C5-26</strain>
    </source>
</reference>
<dbReference type="InterPro" id="IPR036683">
    <property type="entry name" value="CO_DH_flav_C_dom_sf"/>
</dbReference>
<dbReference type="SMART" id="SM01092">
    <property type="entry name" value="CO_deh_flav_C"/>
    <property type="match status" value="1"/>
</dbReference>
<evidence type="ECO:0000313" key="5">
    <source>
        <dbReference type="EMBL" id="TWP32666.1"/>
    </source>
</evidence>
<dbReference type="InterPro" id="IPR016169">
    <property type="entry name" value="FAD-bd_PCMH_sub2"/>
</dbReference>